<protein>
    <recommendedName>
        <fullName evidence="3">DUF4283 domain-containing protein</fullName>
    </recommendedName>
</protein>
<keyword evidence="2" id="KW-1185">Reference proteome</keyword>
<organism evidence="1 2">
    <name type="scientific">Rhododendron griersonianum</name>
    <dbReference type="NCBI Taxonomy" id="479676"/>
    <lineage>
        <taxon>Eukaryota</taxon>
        <taxon>Viridiplantae</taxon>
        <taxon>Streptophyta</taxon>
        <taxon>Embryophyta</taxon>
        <taxon>Tracheophyta</taxon>
        <taxon>Spermatophyta</taxon>
        <taxon>Magnoliopsida</taxon>
        <taxon>eudicotyledons</taxon>
        <taxon>Gunneridae</taxon>
        <taxon>Pentapetalae</taxon>
        <taxon>asterids</taxon>
        <taxon>Ericales</taxon>
        <taxon>Ericaceae</taxon>
        <taxon>Ericoideae</taxon>
        <taxon>Rhodoreae</taxon>
        <taxon>Rhododendron</taxon>
    </lineage>
</organism>
<evidence type="ECO:0000313" key="2">
    <source>
        <dbReference type="Proteomes" id="UP000823749"/>
    </source>
</evidence>
<gene>
    <name evidence="1" type="ORF">RHGRI_004279</name>
</gene>
<proteinExistence type="predicted"/>
<dbReference type="AlphaFoldDB" id="A0AAV6L991"/>
<accession>A0AAV6L991</accession>
<reference evidence="1" key="1">
    <citation type="submission" date="2020-08" db="EMBL/GenBank/DDBJ databases">
        <title>Plant Genome Project.</title>
        <authorList>
            <person name="Zhang R.-G."/>
        </authorList>
    </citation>
    <scope>NUCLEOTIDE SEQUENCE</scope>
    <source>
        <strain evidence="1">WSP0</strain>
        <tissue evidence="1">Leaf</tissue>
    </source>
</reference>
<sequence length="182" mass="20611">MEILGTSESAPQENLLAQAMENPKEVPISVEVTMGVSDNPNSREKENGILHSPAISFKFALIQAPGLSKEDIEKRIAEFGDSDDDEAMDCYEMYQTKSKIKITFSKERLKRSRAHWKGCLIIKLLGKNIGFKSLMDRVHHLWNLEGAMVPVDVGLGFYIICFETKSNYHRVNTGDPWIIQDH</sequence>
<evidence type="ECO:0008006" key="3">
    <source>
        <dbReference type="Google" id="ProtNLM"/>
    </source>
</evidence>
<dbReference type="Proteomes" id="UP000823749">
    <property type="component" value="Chromosome 2"/>
</dbReference>
<evidence type="ECO:0000313" key="1">
    <source>
        <dbReference type="EMBL" id="KAG5561199.1"/>
    </source>
</evidence>
<dbReference type="EMBL" id="JACTNZ010000002">
    <property type="protein sequence ID" value="KAG5561199.1"/>
    <property type="molecule type" value="Genomic_DNA"/>
</dbReference>
<name>A0AAV6L991_9ERIC</name>
<comment type="caution">
    <text evidence="1">The sequence shown here is derived from an EMBL/GenBank/DDBJ whole genome shotgun (WGS) entry which is preliminary data.</text>
</comment>